<comment type="caution">
    <text evidence="1">The sequence shown here is derived from an EMBL/GenBank/DDBJ whole genome shotgun (WGS) entry which is preliminary data.</text>
</comment>
<name>A0ACC2CX98_DIPCM</name>
<accession>A0ACC2CX98</accession>
<organism evidence="1 2">
    <name type="scientific">Diphasiastrum complanatum</name>
    <name type="common">Issler's clubmoss</name>
    <name type="synonym">Lycopodium complanatum</name>
    <dbReference type="NCBI Taxonomy" id="34168"/>
    <lineage>
        <taxon>Eukaryota</taxon>
        <taxon>Viridiplantae</taxon>
        <taxon>Streptophyta</taxon>
        <taxon>Embryophyta</taxon>
        <taxon>Tracheophyta</taxon>
        <taxon>Lycopodiopsida</taxon>
        <taxon>Lycopodiales</taxon>
        <taxon>Lycopodiaceae</taxon>
        <taxon>Lycopodioideae</taxon>
        <taxon>Diphasiastrum</taxon>
    </lineage>
</organism>
<gene>
    <name evidence="1" type="ORF">O6H91_08G050200</name>
</gene>
<protein>
    <submittedName>
        <fullName evidence="1">Uncharacterized protein</fullName>
    </submittedName>
</protein>
<dbReference type="Proteomes" id="UP001162992">
    <property type="component" value="Chromosome 8"/>
</dbReference>
<evidence type="ECO:0000313" key="1">
    <source>
        <dbReference type="EMBL" id="KAJ7546675.1"/>
    </source>
</evidence>
<dbReference type="EMBL" id="CM055099">
    <property type="protein sequence ID" value="KAJ7546675.1"/>
    <property type="molecule type" value="Genomic_DNA"/>
</dbReference>
<proteinExistence type="predicted"/>
<sequence length="281" mass="30894">MMVEAPVMHHYSDFWGNSSSACRGTADREASGCFAHPHDDCASSSYVLIIVNCRLPDFTASLWTKARLHVCADGGANRLYHELPKLFQSEDASTVRERFIPDAIIGDLDSIDPDVREFYTCKGTTVLDKSDDQDTTDLHKCVAFIESSTPDLRSPNLKLIVVGALGGRFDHELANINVLYSFPSLRIVLLSDSTMLLLLPRGFRHEIKVNSSIEGPHCGLIPVGAPSETTTTTGLKWNLDRTAMAFGSLISTCNLVQSQIVTVCSDADLLWTITIHEAKYS</sequence>
<evidence type="ECO:0000313" key="2">
    <source>
        <dbReference type="Proteomes" id="UP001162992"/>
    </source>
</evidence>
<keyword evidence="2" id="KW-1185">Reference proteome</keyword>
<reference evidence="2" key="1">
    <citation type="journal article" date="2024" name="Proc. Natl. Acad. Sci. U.S.A.">
        <title>Extraordinary preservation of gene collinearity over three hundred million years revealed in homosporous lycophytes.</title>
        <authorList>
            <person name="Li C."/>
            <person name="Wickell D."/>
            <person name="Kuo L.Y."/>
            <person name="Chen X."/>
            <person name="Nie B."/>
            <person name="Liao X."/>
            <person name="Peng D."/>
            <person name="Ji J."/>
            <person name="Jenkins J."/>
            <person name="Williams M."/>
            <person name="Shu S."/>
            <person name="Plott C."/>
            <person name="Barry K."/>
            <person name="Rajasekar S."/>
            <person name="Grimwood J."/>
            <person name="Han X."/>
            <person name="Sun S."/>
            <person name="Hou Z."/>
            <person name="He W."/>
            <person name="Dai G."/>
            <person name="Sun C."/>
            <person name="Schmutz J."/>
            <person name="Leebens-Mack J.H."/>
            <person name="Li F.W."/>
            <person name="Wang L."/>
        </authorList>
    </citation>
    <scope>NUCLEOTIDE SEQUENCE [LARGE SCALE GENOMIC DNA]</scope>
    <source>
        <strain evidence="2">cv. PW_Plant_1</strain>
    </source>
</reference>